<dbReference type="Proteomes" id="UP001139971">
    <property type="component" value="Unassembled WGS sequence"/>
</dbReference>
<gene>
    <name evidence="1" type="ORF">OD750_020830</name>
</gene>
<organism evidence="1 2">
    <name type="scientific">Tahibacter soli</name>
    <dbReference type="NCBI Taxonomy" id="2983605"/>
    <lineage>
        <taxon>Bacteria</taxon>
        <taxon>Pseudomonadati</taxon>
        <taxon>Pseudomonadota</taxon>
        <taxon>Gammaproteobacteria</taxon>
        <taxon>Lysobacterales</taxon>
        <taxon>Rhodanobacteraceae</taxon>
        <taxon>Tahibacter</taxon>
    </lineage>
</organism>
<dbReference type="RefSeq" id="WP_263540767.1">
    <property type="nucleotide sequence ID" value="NZ_JAOVZO020000019.1"/>
</dbReference>
<protein>
    <submittedName>
        <fullName evidence="1">Uncharacterized protein</fullName>
    </submittedName>
</protein>
<name>A0A9X4BL61_9GAMM</name>
<evidence type="ECO:0000313" key="2">
    <source>
        <dbReference type="Proteomes" id="UP001139971"/>
    </source>
</evidence>
<accession>A0A9X4BL61</accession>
<sequence>MTAMSRGNKYSYVEAENAFTSEGGFLPRRSESGHVRPENTLRFLSESRGVDRTPQKPEEWLLRQSVGFDGRHYQYNGYRYDRLADAIAHVALTRTRPSLLEPKGPYSAERSAEPPTARDREIMASLGIVAIGHAYRWRAFRYDRLEDAVAYAALMQRRGE</sequence>
<proteinExistence type="predicted"/>
<evidence type="ECO:0000313" key="1">
    <source>
        <dbReference type="EMBL" id="MDC8014997.1"/>
    </source>
</evidence>
<comment type="caution">
    <text evidence="1">The sequence shown here is derived from an EMBL/GenBank/DDBJ whole genome shotgun (WGS) entry which is preliminary data.</text>
</comment>
<dbReference type="AlphaFoldDB" id="A0A9X4BL61"/>
<dbReference type="EMBL" id="JAOVZO020000019">
    <property type="protein sequence ID" value="MDC8014997.1"/>
    <property type="molecule type" value="Genomic_DNA"/>
</dbReference>
<keyword evidence="2" id="KW-1185">Reference proteome</keyword>
<reference evidence="1" key="1">
    <citation type="submission" date="2023-02" db="EMBL/GenBank/DDBJ databases">
        <title>Tahibacter soli sp. nov. isolated from soil.</title>
        <authorList>
            <person name="Baek J.H."/>
            <person name="Lee J.K."/>
            <person name="Choi D.G."/>
            <person name="Jeon C.O."/>
        </authorList>
    </citation>
    <scope>NUCLEOTIDE SEQUENCE</scope>
    <source>
        <strain evidence="1">BL</strain>
    </source>
</reference>